<feature type="transmembrane region" description="Helical" evidence="1">
    <location>
        <begin position="208"/>
        <end position="230"/>
    </location>
</feature>
<keyword evidence="3" id="KW-1185">Reference proteome</keyword>
<keyword evidence="1" id="KW-1133">Transmembrane helix</keyword>
<feature type="transmembrane region" description="Helical" evidence="1">
    <location>
        <begin position="81"/>
        <end position="104"/>
    </location>
</feature>
<organism evidence="2 3">
    <name type="scientific">Caldalkalibacillus horti</name>
    <dbReference type="NCBI Taxonomy" id="77523"/>
    <lineage>
        <taxon>Bacteria</taxon>
        <taxon>Bacillati</taxon>
        <taxon>Bacillota</taxon>
        <taxon>Bacilli</taxon>
        <taxon>Bacillales</taxon>
        <taxon>Bacillaceae</taxon>
        <taxon>Caldalkalibacillus</taxon>
    </lineage>
</organism>
<protein>
    <recommendedName>
        <fullName evidence="4">ABC transporter permease</fullName>
    </recommendedName>
</protein>
<accession>A0ABT9VXQ8</accession>
<feature type="transmembrane region" description="Helical" evidence="1">
    <location>
        <begin position="169"/>
        <end position="188"/>
    </location>
</feature>
<feature type="transmembrane region" description="Helical" evidence="1">
    <location>
        <begin position="51"/>
        <end position="69"/>
    </location>
</feature>
<evidence type="ECO:0000313" key="3">
    <source>
        <dbReference type="Proteomes" id="UP001235840"/>
    </source>
</evidence>
<evidence type="ECO:0000313" key="2">
    <source>
        <dbReference type="EMBL" id="MDQ0165778.1"/>
    </source>
</evidence>
<sequence>MQNIKGVMTLHWIDLRKSLVIFWSILILFTLVALLFTLTVGNRSIMMSGNIAAYVYLGITGFISIREIFSYALGFGSTRKNYMIGTFYTFTILAFFMTILQSIYHHFGEWLFGFFGVAPSVEERKSIFLSMYSFVEGDTSFLLIFLLDFFLALLILIVGHFIGSLLFRFGSFITLSLIGLIVVSAITPGVNSIWVNMFEYLFLSNPNWIVHLNILVPLISLILLLINWGFMRSCPTHK</sequence>
<keyword evidence="1" id="KW-0812">Transmembrane</keyword>
<feature type="transmembrane region" description="Helical" evidence="1">
    <location>
        <begin position="20"/>
        <end position="39"/>
    </location>
</feature>
<evidence type="ECO:0000256" key="1">
    <source>
        <dbReference type="SAM" id="Phobius"/>
    </source>
</evidence>
<reference evidence="2 3" key="1">
    <citation type="submission" date="2023-07" db="EMBL/GenBank/DDBJ databases">
        <title>Genomic Encyclopedia of Type Strains, Phase IV (KMG-IV): sequencing the most valuable type-strain genomes for metagenomic binning, comparative biology and taxonomic classification.</title>
        <authorList>
            <person name="Goeker M."/>
        </authorList>
    </citation>
    <scope>NUCLEOTIDE SEQUENCE [LARGE SCALE GENOMIC DNA]</scope>
    <source>
        <strain evidence="2 3">DSM 12751</strain>
    </source>
</reference>
<name>A0ABT9VXQ8_9BACI</name>
<keyword evidence="1" id="KW-0472">Membrane</keyword>
<dbReference type="RefSeq" id="WP_307393312.1">
    <property type="nucleotide sequence ID" value="NZ_BAAADK010000032.1"/>
</dbReference>
<gene>
    <name evidence="2" type="ORF">J2S11_001679</name>
</gene>
<dbReference type="Proteomes" id="UP001235840">
    <property type="component" value="Unassembled WGS sequence"/>
</dbReference>
<proteinExistence type="predicted"/>
<dbReference type="EMBL" id="JAUSTY010000006">
    <property type="protein sequence ID" value="MDQ0165778.1"/>
    <property type="molecule type" value="Genomic_DNA"/>
</dbReference>
<feature type="transmembrane region" description="Helical" evidence="1">
    <location>
        <begin position="141"/>
        <end position="162"/>
    </location>
</feature>
<comment type="caution">
    <text evidence="2">The sequence shown here is derived from an EMBL/GenBank/DDBJ whole genome shotgun (WGS) entry which is preliminary data.</text>
</comment>
<evidence type="ECO:0008006" key="4">
    <source>
        <dbReference type="Google" id="ProtNLM"/>
    </source>
</evidence>